<protein>
    <recommendedName>
        <fullName evidence="5">Protein kinase domain-containing protein</fullName>
    </recommendedName>
</protein>
<gene>
    <name evidence="6" type="ORF">BZG36_00946</name>
</gene>
<dbReference type="PANTHER" id="PTHR24346">
    <property type="entry name" value="MAP/MICROTUBULE AFFINITY-REGULATING KINASE"/>
    <property type="match status" value="1"/>
</dbReference>
<name>A0A261Y5B0_9FUNG</name>
<keyword evidence="1 3" id="KW-0547">Nucleotide-binding</keyword>
<dbReference type="GO" id="GO:0035556">
    <property type="term" value="P:intracellular signal transduction"/>
    <property type="evidence" value="ECO:0007669"/>
    <property type="project" value="TreeGrafter"/>
</dbReference>
<feature type="compositionally biased region" description="Low complexity" evidence="4">
    <location>
        <begin position="164"/>
        <end position="173"/>
    </location>
</feature>
<keyword evidence="2 3" id="KW-0067">ATP-binding</keyword>
<evidence type="ECO:0000256" key="4">
    <source>
        <dbReference type="SAM" id="MobiDB-lite"/>
    </source>
</evidence>
<dbReference type="OrthoDB" id="4062651at2759"/>
<feature type="compositionally biased region" description="Polar residues" evidence="4">
    <location>
        <begin position="140"/>
        <end position="152"/>
    </location>
</feature>
<feature type="region of interest" description="Disordered" evidence="4">
    <location>
        <begin position="116"/>
        <end position="225"/>
    </location>
</feature>
<feature type="compositionally biased region" description="Basic residues" evidence="4">
    <location>
        <begin position="247"/>
        <end position="258"/>
    </location>
</feature>
<evidence type="ECO:0000313" key="6">
    <source>
        <dbReference type="EMBL" id="OZJ05799.1"/>
    </source>
</evidence>
<dbReference type="GO" id="GO:0000226">
    <property type="term" value="P:microtubule cytoskeleton organization"/>
    <property type="evidence" value="ECO:0007669"/>
    <property type="project" value="TreeGrafter"/>
</dbReference>
<dbReference type="PROSITE" id="PS00107">
    <property type="entry name" value="PROTEIN_KINASE_ATP"/>
    <property type="match status" value="1"/>
</dbReference>
<reference evidence="6 7" key="1">
    <citation type="journal article" date="2017" name="Mycologia">
        <title>Bifiguratus adelaidae, gen. et sp. nov., a new member of Mucoromycotina in endophytic and soil-dwelling habitats.</title>
        <authorList>
            <person name="Torres-Cruz T.J."/>
            <person name="Billingsley Tobias T.L."/>
            <person name="Almatruk M."/>
            <person name="Hesse C."/>
            <person name="Kuske C.R."/>
            <person name="Desiro A."/>
            <person name="Benucci G.M."/>
            <person name="Bonito G."/>
            <person name="Stajich J.E."/>
            <person name="Dunlap C."/>
            <person name="Arnold A.E."/>
            <person name="Porras-Alfaro A."/>
        </authorList>
    </citation>
    <scope>NUCLEOTIDE SEQUENCE [LARGE SCALE GENOMIC DNA]</scope>
    <source>
        <strain evidence="6 7">AZ0501</strain>
    </source>
</reference>
<evidence type="ECO:0000256" key="1">
    <source>
        <dbReference type="ARBA" id="ARBA00022741"/>
    </source>
</evidence>
<feature type="region of interest" description="Disordered" evidence="4">
    <location>
        <begin position="247"/>
        <end position="275"/>
    </location>
</feature>
<dbReference type="Pfam" id="PF00069">
    <property type="entry name" value="Pkinase"/>
    <property type="match status" value="1"/>
</dbReference>
<accession>A0A261Y5B0</accession>
<dbReference type="InterPro" id="IPR000719">
    <property type="entry name" value="Prot_kinase_dom"/>
</dbReference>
<sequence>MNPYQPYNPHSRDLNVVNSEVTFVHTDSLNDRTSSVGSKLSQDLNNKRRLREAGLLIDTEVGRAEETSHDIAQAIWPTIDENADKFRIQAGKDSQIGQEEQEDRLTRFYRSLGFPHVKKSGRQRAVSEPDHGPADFSRYAQPSTKQPQPINNNDDEQPPPPLSPSSTSSSLTSVNDAKSPMSSIDEHSAMTTAAQCTHKRPPPPSRRGRRTSQFIPANGVDYPPPPQIETTLQATSEFAPLPIRRSRTLPSKKTHQRKNSSWSPPMVTPSSWGEVPQSPAASFLSSFGASTSPTHDEEGDVYGDYTLGKVIGYGGFSTVREAYKKGTDASLPTKYAVKVVKRDVGMHNTKVVLSRLEHEINLWSLVDHPYIVKLEEVLETDYATFVICEYCDGGSLLDYVTEKGNPGLDKALARRIFLQICKAVRYLHTELHISHKDLKLENVLLVRRDDCQVKLCDFGMAEFQDLEKAARFIKAMSPQLHAIDSPEAPLLFLNDPVAGGSLAYAPPEQLRASHTIRDASADIWSLGVILYALLVGTLPFMDDFEPRMQQKILNASYDPPVNNSKEAMDVLQGCFQVDPTKRWTIQDILDSDWMRDATPVTPA</sequence>
<dbReference type="EMBL" id="MVBO01000009">
    <property type="protein sequence ID" value="OZJ05799.1"/>
    <property type="molecule type" value="Genomic_DNA"/>
</dbReference>
<evidence type="ECO:0000313" key="7">
    <source>
        <dbReference type="Proteomes" id="UP000242875"/>
    </source>
</evidence>
<dbReference type="AlphaFoldDB" id="A0A261Y5B0"/>
<keyword evidence="7" id="KW-1185">Reference proteome</keyword>
<dbReference type="Proteomes" id="UP000242875">
    <property type="component" value="Unassembled WGS sequence"/>
</dbReference>
<comment type="caution">
    <text evidence="6">The sequence shown here is derived from an EMBL/GenBank/DDBJ whole genome shotgun (WGS) entry which is preliminary data.</text>
</comment>
<dbReference type="SMART" id="SM00220">
    <property type="entry name" value="S_TKc"/>
    <property type="match status" value="1"/>
</dbReference>
<evidence type="ECO:0000259" key="5">
    <source>
        <dbReference type="PROSITE" id="PS50011"/>
    </source>
</evidence>
<dbReference type="PANTHER" id="PTHR24346:SF76">
    <property type="entry name" value="NON-SPECIFIC SERINE_THREONINE PROTEIN KINASE"/>
    <property type="match status" value="1"/>
</dbReference>
<feature type="domain" description="Protein kinase" evidence="5">
    <location>
        <begin position="305"/>
        <end position="594"/>
    </location>
</feature>
<dbReference type="SUPFAM" id="SSF56112">
    <property type="entry name" value="Protein kinase-like (PK-like)"/>
    <property type="match status" value="1"/>
</dbReference>
<dbReference type="GO" id="GO:0005524">
    <property type="term" value="F:ATP binding"/>
    <property type="evidence" value="ECO:0007669"/>
    <property type="project" value="UniProtKB-UniRule"/>
</dbReference>
<evidence type="ECO:0000256" key="2">
    <source>
        <dbReference type="ARBA" id="ARBA00022840"/>
    </source>
</evidence>
<dbReference type="Gene3D" id="1.10.510.10">
    <property type="entry name" value="Transferase(Phosphotransferase) domain 1"/>
    <property type="match status" value="1"/>
</dbReference>
<dbReference type="PROSITE" id="PS50011">
    <property type="entry name" value="PROTEIN_KINASE_DOM"/>
    <property type="match status" value="1"/>
</dbReference>
<dbReference type="GO" id="GO:0004674">
    <property type="term" value="F:protein serine/threonine kinase activity"/>
    <property type="evidence" value="ECO:0007669"/>
    <property type="project" value="TreeGrafter"/>
</dbReference>
<evidence type="ECO:0000256" key="3">
    <source>
        <dbReference type="PROSITE-ProRule" id="PRU10141"/>
    </source>
</evidence>
<dbReference type="PROSITE" id="PS00108">
    <property type="entry name" value="PROTEIN_KINASE_ST"/>
    <property type="match status" value="1"/>
</dbReference>
<dbReference type="InterPro" id="IPR017441">
    <property type="entry name" value="Protein_kinase_ATP_BS"/>
</dbReference>
<feature type="compositionally biased region" description="Basic residues" evidence="4">
    <location>
        <begin position="197"/>
        <end position="210"/>
    </location>
</feature>
<dbReference type="InterPro" id="IPR008271">
    <property type="entry name" value="Ser/Thr_kinase_AS"/>
</dbReference>
<dbReference type="GO" id="GO:0005737">
    <property type="term" value="C:cytoplasm"/>
    <property type="evidence" value="ECO:0007669"/>
    <property type="project" value="TreeGrafter"/>
</dbReference>
<organism evidence="6 7">
    <name type="scientific">Bifiguratus adelaidae</name>
    <dbReference type="NCBI Taxonomy" id="1938954"/>
    <lineage>
        <taxon>Eukaryota</taxon>
        <taxon>Fungi</taxon>
        <taxon>Fungi incertae sedis</taxon>
        <taxon>Mucoromycota</taxon>
        <taxon>Mucoromycotina</taxon>
        <taxon>Endogonomycetes</taxon>
        <taxon>Endogonales</taxon>
        <taxon>Endogonales incertae sedis</taxon>
        <taxon>Bifiguratus</taxon>
    </lineage>
</organism>
<dbReference type="InterPro" id="IPR011009">
    <property type="entry name" value="Kinase-like_dom_sf"/>
</dbReference>
<feature type="compositionally biased region" description="Polar residues" evidence="4">
    <location>
        <begin position="259"/>
        <end position="271"/>
    </location>
</feature>
<feature type="binding site" evidence="3">
    <location>
        <position position="338"/>
    </location>
    <ligand>
        <name>ATP</name>
        <dbReference type="ChEBI" id="CHEBI:30616"/>
    </ligand>
</feature>
<proteinExistence type="predicted"/>